<feature type="domain" description="Glycosyltransferase 2-like" evidence="10">
    <location>
        <begin position="10"/>
        <end position="145"/>
    </location>
</feature>
<keyword evidence="2" id="KW-1003">Cell membrane</keyword>
<dbReference type="InterPro" id="IPR029044">
    <property type="entry name" value="Nucleotide-diphossugar_trans"/>
</dbReference>
<evidence type="ECO:0000256" key="8">
    <source>
        <dbReference type="ARBA" id="ARBA00038120"/>
    </source>
</evidence>
<evidence type="ECO:0000313" key="12">
    <source>
        <dbReference type="Proteomes" id="UP001262835"/>
    </source>
</evidence>
<keyword evidence="3 11" id="KW-0328">Glycosyltransferase</keyword>
<gene>
    <name evidence="11" type="ORF">Q9S78_06125</name>
</gene>
<evidence type="ECO:0000256" key="9">
    <source>
        <dbReference type="ARBA" id="ARBA00040345"/>
    </source>
</evidence>
<sequence>MTPGSPAVAIVVPVHDEAELLGDCLAALTAAVEHTRRTHPGARIVTVVVLDACTDASARIALCWPVRTIEIDARNVGTARRLGVAAALAELGSSDDVWIGTTDGDSVVPVTWLSHQLDLRAAGADVVLGTVRPDFADLTLDHAEHWLRTHPRGRPAGNVHGANLGLRADVYVAAGEFPDLDEHEDVALVRAARSLGARVVATDENEVVTSGRFWGRTPGGYAAFVRATHERIAGVG</sequence>
<evidence type="ECO:0000256" key="6">
    <source>
        <dbReference type="ARBA" id="ARBA00037281"/>
    </source>
</evidence>
<keyword evidence="4 11" id="KW-0808">Transferase</keyword>
<evidence type="ECO:0000256" key="5">
    <source>
        <dbReference type="ARBA" id="ARBA00023136"/>
    </source>
</evidence>
<accession>A0ABU3GIM5</accession>
<evidence type="ECO:0000256" key="4">
    <source>
        <dbReference type="ARBA" id="ARBA00022679"/>
    </source>
</evidence>
<protein>
    <recommendedName>
        <fullName evidence="9">4,4'-diaponeurosporenoate glycosyltransferase</fullName>
    </recommendedName>
</protein>
<dbReference type="RefSeq" id="WP_311869498.1">
    <property type="nucleotide sequence ID" value="NZ_JAUZVT010000001.1"/>
</dbReference>
<dbReference type="PANTHER" id="PTHR43646">
    <property type="entry name" value="GLYCOSYLTRANSFERASE"/>
    <property type="match status" value="1"/>
</dbReference>
<dbReference type="Pfam" id="PF00535">
    <property type="entry name" value="Glycos_transf_2"/>
    <property type="match status" value="1"/>
</dbReference>
<dbReference type="EMBL" id="JAUZVT010000001">
    <property type="protein sequence ID" value="MDT3330240.1"/>
    <property type="molecule type" value="Genomic_DNA"/>
</dbReference>
<dbReference type="GO" id="GO:0016757">
    <property type="term" value="F:glycosyltransferase activity"/>
    <property type="evidence" value="ECO:0007669"/>
    <property type="project" value="UniProtKB-KW"/>
</dbReference>
<comment type="caution">
    <text evidence="11">The sequence shown here is derived from an EMBL/GenBank/DDBJ whole genome shotgun (WGS) entry which is preliminary data.</text>
</comment>
<evidence type="ECO:0000259" key="10">
    <source>
        <dbReference type="Pfam" id="PF00535"/>
    </source>
</evidence>
<reference evidence="11 12" key="1">
    <citation type="submission" date="2023-08" db="EMBL/GenBank/DDBJ databases">
        <title>Microbacterium aquilitoris sp. nov. and Microbacterium gwkjibeachense sp. nov., isolated from beach.</title>
        <authorList>
            <person name="Lee S.D."/>
            <person name="Yang H."/>
            <person name="Kim I."/>
        </authorList>
    </citation>
    <scope>NUCLEOTIDE SEQUENCE [LARGE SCALE GENOMIC DNA]</scope>
    <source>
        <strain evidence="11 12">KSW-18</strain>
    </source>
</reference>
<evidence type="ECO:0000256" key="1">
    <source>
        <dbReference type="ARBA" id="ARBA00004236"/>
    </source>
</evidence>
<evidence type="ECO:0000256" key="3">
    <source>
        <dbReference type="ARBA" id="ARBA00022676"/>
    </source>
</evidence>
<dbReference type="InterPro" id="IPR001173">
    <property type="entry name" value="Glyco_trans_2-like"/>
</dbReference>
<evidence type="ECO:0000256" key="7">
    <source>
        <dbReference type="ARBA" id="ARBA00037904"/>
    </source>
</evidence>
<dbReference type="SUPFAM" id="SSF53448">
    <property type="entry name" value="Nucleotide-diphospho-sugar transferases"/>
    <property type="match status" value="1"/>
</dbReference>
<organism evidence="11 12">
    <name type="scientific">Microbacterium aquilitoris</name>
    <dbReference type="NCBI Taxonomy" id="3067307"/>
    <lineage>
        <taxon>Bacteria</taxon>
        <taxon>Bacillati</taxon>
        <taxon>Actinomycetota</taxon>
        <taxon>Actinomycetes</taxon>
        <taxon>Micrococcales</taxon>
        <taxon>Microbacteriaceae</taxon>
        <taxon>Microbacterium</taxon>
    </lineage>
</organism>
<dbReference type="Gene3D" id="3.90.550.10">
    <property type="entry name" value="Spore Coat Polysaccharide Biosynthesis Protein SpsA, Chain A"/>
    <property type="match status" value="1"/>
</dbReference>
<dbReference type="Proteomes" id="UP001262835">
    <property type="component" value="Unassembled WGS sequence"/>
</dbReference>
<dbReference type="PANTHER" id="PTHR43646:SF2">
    <property type="entry name" value="GLYCOSYLTRANSFERASE 2-LIKE DOMAIN-CONTAINING PROTEIN"/>
    <property type="match status" value="1"/>
</dbReference>
<keyword evidence="12" id="KW-1185">Reference proteome</keyword>
<comment type="subcellular location">
    <subcellularLocation>
        <location evidence="1">Cell membrane</location>
    </subcellularLocation>
</comment>
<comment type="similarity">
    <text evidence="8">Belongs to the glycosyltransferase 2 family. CrtQ subfamily.</text>
</comment>
<name>A0ABU3GIM5_9MICO</name>
<keyword evidence="5" id="KW-0472">Membrane</keyword>
<comment type="function">
    <text evidence="6">Catalyzes the glycosylation of 4,4'-diaponeurosporenoate, i.e. the esterification of glucose at the C1'' position with the carboxyl group of 4,4'-diaponeurosporenic acid, to form glycosyl-4,4'-diaponeurosporenoate. This is a step in the biosynthesis of staphyloxanthin, an orange pigment present in most staphylococci strains.</text>
</comment>
<evidence type="ECO:0000313" key="11">
    <source>
        <dbReference type="EMBL" id="MDT3330240.1"/>
    </source>
</evidence>
<proteinExistence type="inferred from homology"/>
<comment type="pathway">
    <text evidence="7">Carotenoid biosynthesis; staphyloxanthin biosynthesis; staphyloxanthin from farnesyl diphosphate: step 4/5.</text>
</comment>
<evidence type="ECO:0000256" key="2">
    <source>
        <dbReference type="ARBA" id="ARBA00022475"/>
    </source>
</evidence>